<dbReference type="STRING" id="1391653.AKJ08_0885"/>
<dbReference type="Pfam" id="PF09335">
    <property type="entry name" value="VTT_dom"/>
    <property type="match status" value="1"/>
</dbReference>
<feature type="transmembrane region" description="Helical" evidence="6">
    <location>
        <begin position="181"/>
        <end position="199"/>
    </location>
</feature>
<dbReference type="PANTHER" id="PTHR42709:SF6">
    <property type="entry name" value="UNDECAPRENYL PHOSPHATE TRANSPORTER A"/>
    <property type="match status" value="1"/>
</dbReference>
<keyword evidence="3 6" id="KW-0812">Transmembrane</keyword>
<accession>A0A0K1PAD5</accession>
<evidence type="ECO:0000256" key="5">
    <source>
        <dbReference type="ARBA" id="ARBA00023136"/>
    </source>
</evidence>
<dbReference type="GO" id="GO:0005886">
    <property type="term" value="C:plasma membrane"/>
    <property type="evidence" value="ECO:0007669"/>
    <property type="project" value="UniProtKB-SubCell"/>
</dbReference>
<name>A0A0K1PAD5_9BACT</name>
<evidence type="ECO:0000256" key="2">
    <source>
        <dbReference type="ARBA" id="ARBA00022475"/>
    </source>
</evidence>
<dbReference type="PANTHER" id="PTHR42709">
    <property type="entry name" value="ALKALINE PHOSPHATASE LIKE PROTEIN"/>
    <property type="match status" value="1"/>
</dbReference>
<reference evidence="8 9" key="1">
    <citation type="submission" date="2015-08" db="EMBL/GenBank/DDBJ databases">
        <authorList>
            <person name="Babu N.S."/>
            <person name="Beckwith C.J."/>
            <person name="Beseler K.G."/>
            <person name="Brison A."/>
            <person name="Carone J.V."/>
            <person name="Caskin T.P."/>
            <person name="Diamond M."/>
            <person name="Durham M.E."/>
            <person name="Foxe J.M."/>
            <person name="Go M."/>
            <person name="Henderson B.A."/>
            <person name="Jones I.B."/>
            <person name="McGettigan J.A."/>
            <person name="Micheletti S.J."/>
            <person name="Nasrallah M.E."/>
            <person name="Ortiz D."/>
            <person name="Piller C.R."/>
            <person name="Privatt S.R."/>
            <person name="Schneider S.L."/>
            <person name="Sharp S."/>
            <person name="Smith T.C."/>
            <person name="Stanton J.D."/>
            <person name="Ullery H.E."/>
            <person name="Wilson R.J."/>
            <person name="Serrano M.G."/>
            <person name="Buck G."/>
            <person name="Lee V."/>
            <person name="Wang Y."/>
            <person name="Carvalho R."/>
            <person name="Voegtly L."/>
            <person name="Shi R."/>
            <person name="Duckworth R."/>
            <person name="Johnson A."/>
            <person name="Loviza R."/>
            <person name="Walstead R."/>
            <person name="Shah Z."/>
            <person name="Kiflezghi M."/>
            <person name="Wade K."/>
            <person name="Ball S.L."/>
            <person name="Bradley K.W."/>
            <person name="Asai D.J."/>
            <person name="Bowman C.A."/>
            <person name="Russell D.A."/>
            <person name="Pope W.H."/>
            <person name="Jacobs-Sera D."/>
            <person name="Hendrix R.W."/>
            <person name="Hatfull G.F."/>
        </authorList>
    </citation>
    <scope>NUCLEOTIDE SEQUENCE [LARGE SCALE GENOMIC DNA]</scope>
    <source>
        <strain evidence="8 9">DSM 27710</strain>
    </source>
</reference>
<keyword evidence="4 6" id="KW-1133">Transmembrane helix</keyword>
<dbReference type="Proteomes" id="UP000055590">
    <property type="component" value="Chromosome"/>
</dbReference>
<evidence type="ECO:0000259" key="7">
    <source>
        <dbReference type="Pfam" id="PF09335"/>
    </source>
</evidence>
<evidence type="ECO:0000256" key="4">
    <source>
        <dbReference type="ARBA" id="ARBA00022989"/>
    </source>
</evidence>
<evidence type="ECO:0000256" key="3">
    <source>
        <dbReference type="ARBA" id="ARBA00022692"/>
    </source>
</evidence>
<keyword evidence="2" id="KW-1003">Cell membrane</keyword>
<feature type="transmembrane region" description="Helical" evidence="6">
    <location>
        <begin position="142"/>
        <end position="161"/>
    </location>
</feature>
<dbReference type="OrthoDB" id="9801622at2"/>
<dbReference type="KEGG" id="vin:AKJ08_0885"/>
<dbReference type="AlphaFoldDB" id="A0A0K1PAD5"/>
<proteinExistence type="predicted"/>
<evidence type="ECO:0000256" key="1">
    <source>
        <dbReference type="ARBA" id="ARBA00004651"/>
    </source>
</evidence>
<feature type="domain" description="VTT" evidence="7">
    <location>
        <begin position="39"/>
        <end position="161"/>
    </location>
</feature>
<protein>
    <submittedName>
        <fullName evidence="8">DedA family protein</fullName>
    </submittedName>
</protein>
<feature type="transmembrane region" description="Helical" evidence="6">
    <location>
        <begin position="20"/>
        <end position="37"/>
    </location>
</feature>
<feature type="transmembrane region" description="Helical" evidence="6">
    <location>
        <begin position="57"/>
        <end position="78"/>
    </location>
</feature>
<organism evidence="8 9">
    <name type="scientific">Vulgatibacter incomptus</name>
    <dbReference type="NCBI Taxonomy" id="1391653"/>
    <lineage>
        <taxon>Bacteria</taxon>
        <taxon>Pseudomonadati</taxon>
        <taxon>Myxococcota</taxon>
        <taxon>Myxococcia</taxon>
        <taxon>Myxococcales</taxon>
        <taxon>Cystobacterineae</taxon>
        <taxon>Vulgatibacteraceae</taxon>
        <taxon>Vulgatibacter</taxon>
    </lineage>
</organism>
<gene>
    <name evidence="8" type="ORF">AKJ08_0885</name>
</gene>
<dbReference type="RefSeq" id="WP_050724943.1">
    <property type="nucleotide sequence ID" value="NZ_CP012332.1"/>
</dbReference>
<dbReference type="InterPro" id="IPR032816">
    <property type="entry name" value="VTT_dom"/>
</dbReference>
<dbReference type="InterPro" id="IPR051311">
    <property type="entry name" value="DedA_domain"/>
</dbReference>
<keyword evidence="9" id="KW-1185">Reference proteome</keyword>
<evidence type="ECO:0000256" key="6">
    <source>
        <dbReference type="SAM" id="Phobius"/>
    </source>
</evidence>
<sequence>MELDPVLAALVQSLIEEGSYVVFFVVLLAAGLGAPVAEELVVLAAGALARQEIVRWWAALLVCFAGVIAGDSILFLTARKLGKKALEHRRFQKLLPPERREKLEDFYERRGGLAVFVGRHIPGVRAPLFALAGIHEMEFRRFLFWDAASACINTPFLFWLGWTFSDQFERIQKRVAHVEHLVVLFAVAAFAIYAAVSYWRSTHGHPVRETKKRWRRWRGRRRHEE</sequence>
<comment type="subcellular location">
    <subcellularLocation>
        <location evidence="1">Cell membrane</location>
        <topology evidence="1">Multi-pass membrane protein</topology>
    </subcellularLocation>
</comment>
<evidence type="ECO:0000313" key="8">
    <source>
        <dbReference type="EMBL" id="AKU90498.1"/>
    </source>
</evidence>
<dbReference type="EMBL" id="CP012332">
    <property type="protein sequence ID" value="AKU90498.1"/>
    <property type="molecule type" value="Genomic_DNA"/>
</dbReference>
<evidence type="ECO:0000313" key="9">
    <source>
        <dbReference type="Proteomes" id="UP000055590"/>
    </source>
</evidence>
<keyword evidence="5 6" id="KW-0472">Membrane</keyword>